<sequence>MAVSTAAALVRADVFDELGGFDPAAPPLAADIDFSVRARLAGHRVIVVPKAHVQHAGLSLTGKRERNWLGASPKTALRRAAIHLRFTYGRAAWLPLFWLALPLIGILRAVLQISRKRPELIWAEISSAIWGFFTVGRRISSRRLRAKTSKLQIRELRSLRASRAEVRSHRRLAQEHEEAIDNIQAFERGETDLLAGKTSKGFLATGGLLWFLGLAALSFAWWPKDIAVSTTGLIPLSSSWWDVFVRAGASYQPIGLGFFAPSDPFAWVLTGLSGLTFWAPSLSITILLFLVKPLAFLGAWKLAAQVSEATWVRVLAGLGFAFWPAVQQAQQDGRLTAIVSGLAAPWLVVSLLRVAQIGRMTRSTAQSWTWVATAGLLTAVIGASTPNLVPLIVLALALLAIIRIRRIGYLIWVGLPLAALYGPTFLYYLTNVKNPLAVLADPGLAAQSPSAPFFDFFGLMVAAPIAFVALFAILRKRGFLAFASWVFVLLSVASAYLISALSFPAVGVGQAALETVNGSPSALLIAAGLGLVALAAIAIDGIPAKNARRIIAGLSTLMLVLPGLALAVLTPVKVSYSDGRVVPSIVAAEAEQGSNLKLLVLTPSSDSGGNKRLAAELVAGDGVHLDDISLAYRFSISELAGERYSAIAQLVADLVSANGTPISERLQNQNIGYVLVPTGTATELSDLGIALDSVSELETVGVTDLGRLWRVREPKAAVEETTSSPWSITKVVQVSVLLGYVLMAIPSRTSRRRGNEEIFIESGEDSQ</sequence>
<dbReference type="AlphaFoldDB" id="A0A6J6JSZ3"/>
<feature type="transmembrane region" description="Helical" evidence="1">
    <location>
        <begin position="92"/>
        <end position="114"/>
    </location>
</feature>
<evidence type="ECO:0000256" key="1">
    <source>
        <dbReference type="SAM" id="Phobius"/>
    </source>
</evidence>
<feature type="transmembrane region" description="Helical" evidence="1">
    <location>
        <begin position="120"/>
        <end position="140"/>
    </location>
</feature>
<dbReference type="EMBL" id="CAEZVN010000137">
    <property type="protein sequence ID" value="CAB4639374.1"/>
    <property type="molecule type" value="Genomic_DNA"/>
</dbReference>
<reference evidence="2" key="1">
    <citation type="submission" date="2020-05" db="EMBL/GenBank/DDBJ databases">
        <authorList>
            <person name="Chiriac C."/>
            <person name="Salcher M."/>
            <person name="Ghai R."/>
            <person name="Kavagutti S V."/>
        </authorList>
    </citation>
    <scope>NUCLEOTIDE SEQUENCE</scope>
</reference>
<feature type="transmembrane region" description="Helical" evidence="1">
    <location>
        <begin position="479"/>
        <end position="501"/>
    </location>
</feature>
<proteinExistence type="predicted"/>
<protein>
    <submittedName>
        <fullName evidence="2">Unannotated protein</fullName>
    </submittedName>
</protein>
<dbReference type="Gene3D" id="3.90.550.10">
    <property type="entry name" value="Spore Coat Polysaccharide Biosynthesis Protein SpsA, Chain A"/>
    <property type="match status" value="1"/>
</dbReference>
<feature type="transmembrane region" description="Helical" evidence="1">
    <location>
        <begin position="409"/>
        <end position="430"/>
    </location>
</feature>
<keyword evidence="1" id="KW-0812">Transmembrane</keyword>
<feature type="transmembrane region" description="Helical" evidence="1">
    <location>
        <begin position="450"/>
        <end position="472"/>
    </location>
</feature>
<feature type="transmembrane region" description="Helical" evidence="1">
    <location>
        <begin position="335"/>
        <end position="355"/>
    </location>
</feature>
<feature type="transmembrane region" description="Helical" evidence="1">
    <location>
        <begin position="367"/>
        <end position="382"/>
    </location>
</feature>
<feature type="transmembrane region" description="Helical" evidence="1">
    <location>
        <begin position="202"/>
        <end position="222"/>
    </location>
</feature>
<feature type="transmembrane region" description="Helical" evidence="1">
    <location>
        <begin position="265"/>
        <end position="290"/>
    </location>
</feature>
<keyword evidence="1" id="KW-0472">Membrane</keyword>
<dbReference type="Pfam" id="PF13641">
    <property type="entry name" value="Glyco_tranf_2_3"/>
    <property type="match status" value="1"/>
</dbReference>
<dbReference type="SUPFAM" id="SSF53448">
    <property type="entry name" value="Nucleotide-diphospho-sugar transferases"/>
    <property type="match status" value="1"/>
</dbReference>
<feature type="transmembrane region" description="Helical" evidence="1">
    <location>
        <begin position="521"/>
        <end position="539"/>
    </location>
</feature>
<organism evidence="2">
    <name type="scientific">freshwater metagenome</name>
    <dbReference type="NCBI Taxonomy" id="449393"/>
    <lineage>
        <taxon>unclassified sequences</taxon>
        <taxon>metagenomes</taxon>
        <taxon>ecological metagenomes</taxon>
    </lineage>
</organism>
<gene>
    <name evidence="2" type="ORF">UFOPK2001_01066</name>
</gene>
<accession>A0A6J6JSZ3</accession>
<name>A0A6J6JSZ3_9ZZZZ</name>
<feature type="transmembrane region" description="Helical" evidence="1">
    <location>
        <begin position="302"/>
        <end position="323"/>
    </location>
</feature>
<keyword evidence="1" id="KW-1133">Transmembrane helix</keyword>
<evidence type="ECO:0000313" key="2">
    <source>
        <dbReference type="EMBL" id="CAB4639374.1"/>
    </source>
</evidence>
<feature type="transmembrane region" description="Helical" evidence="1">
    <location>
        <begin position="551"/>
        <end position="572"/>
    </location>
</feature>
<dbReference type="InterPro" id="IPR029044">
    <property type="entry name" value="Nucleotide-diphossugar_trans"/>
</dbReference>